<accession>D0DUI7</accession>
<name>D0DUI7_LIMFE</name>
<evidence type="ECO:0000313" key="1">
    <source>
        <dbReference type="EMBL" id="EEX25222.1"/>
    </source>
</evidence>
<gene>
    <name evidence="1" type="ORF">HMPREF0513_01326</name>
</gene>
<protein>
    <submittedName>
        <fullName evidence="1">Uncharacterized protein</fullName>
    </submittedName>
</protein>
<reference evidence="1" key="1">
    <citation type="submission" date="2009-08" db="EMBL/GenBank/DDBJ databases">
        <title>The Genome Sequence of Lactobacillus fermentum 28-3-CHN.</title>
        <authorList>
            <consortium name="The Broad Institute Genome Sequencing Platform"/>
            <person name="Ward D."/>
            <person name="Feldgarden M."/>
            <person name="Earl A."/>
            <person name="Young S.K."/>
            <person name="Zeng Q."/>
            <person name="Koehrsen M."/>
            <person name="Alvarado L."/>
            <person name="Berlin A."/>
            <person name="Bochicchio J."/>
            <person name="Borenstein D."/>
            <person name="Chapman S.B."/>
            <person name="Chen Z."/>
            <person name="Engels R."/>
            <person name="Freedman E."/>
            <person name="Gellesch M."/>
            <person name="Goldberg J."/>
            <person name="Griggs A."/>
            <person name="Gujja S."/>
            <person name="Heilman E."/>
            <person name="Heiman D."/>
            <person name="Hepburn T."/>
            <person name="Howarth C."/>
            <person name="Jen D."/>
            <person name="Larson L."/>
            <person name="Lewis B."/>
            <person name="Mehta T."/>
            <person name="Park D."/>
            <person name="Pearson M."/>
            <person name="Roberts A."/>
            <person name="Saif S."/>
            <person name="Shea T."/>
            <person name="Shenoy N."/>
            <person name="Sisk P."/>
            <person name="Stolte C."/>
            <person name="Sykes S."/>
            <person name="Thomson T."/>
            <person name="Walk T."/>
            <person name="White J."/>
            <person name="Yandava C."/>
            <person name="Liu Y."/>
            <person name="Xu Q."/>
            <person name="Haas B."/>
            <person name="Nusbaum C."/>
            <person name="Birren B."/>
        </authorList>
    </citation>
    <scope>NUCLEOTIDE SEQUENCE</scope>
    <source>
        <strain evidence="1">28-3-CHN</strain>
    </source>
</reference>
<dbReference type="Proteomes" id="UP000004920">
    <property type="component" value="Unassembled WGS sequence"/>
</dbReference>
<dbReference type="EMBL" id="GG704704">
    <property type="protein sequence ID" value="EEX25222.1"/>
    <property type="molecule type" value="Genomic_DNA"/>
</dbReference>
<organism evidence="1">
    <name type="scientific">Limosilactobacillus fermentum 28-3-CHN</name>
    <dbReference type="NCBI Taxonomy" id="575599"/>
    <lineage>
        <taxon>Bacteria</taxon>
        <taxon>Bacillati</taxon>
        <taxon>Bacillota</taxon>
        <taxon>Bacilli</taxon>
        <taxon>Lactobacillales</taxon>
        <taxon>Lactobacillaceae</taxon>
        <taxon>Limosilactobacillus</taxon>
    </lineage>
</organism>
<dbReference type="HOGENOM" id="CLU_908492_0_0_9"/>
<dbReference type="RefSeq" id="WP_003685907.1">
    <property type="nucleotide sequence ID" value="NZ_GG704704.1"/>
</dbReference>
<sequence length="306" mass="35158">MDKVKEYFWQYKDLKKRIEVILKNYRATVDYYYSDLKDSNPDYFKMYNSAKVRFVAFHNNPTWSGVAFYFGANEKSEDEIKEVDLPVDYISSYSNIPDDKIGSLIAKKLHILDILYKEPIMMPNVNILAFTNDGSLGQSFANEEAKKWKNDSITSIDDGRINEDLPNIELPASISAYRSLLDNIDNAELSFEVEEAVSCYKNKEYLACALVLSRALEWSCKLLLDTEDPEIYSGLPAGSRSLNSLANRLESHRLIDSYEHNQLKASIDYRNSIAHATPITQIRNIVQHIFEGIHLIVQKIIDSRND</sequence>
<dbReference type="AlphaFoldDB" id="D0DUI7"/>
<proteinExistence type="predicted"/>